<dbReference type="STRING" id="1423740.FC36_GL001348"/>
<dbReference type="EMBL" id="AZFH01000030">
    <property type="protein sequence ID" value="KRL81898.1"/>
    <property type="molecule type" value="Genomic_DNA"/>
</dbReference>
<keyword evidence="1" id="KW-0472">Membrane</keyword>
<proteinExistence type="predicted"/>
<accession>A0A0R1TSS9</accession>
<feature type="transmembrane region" description="Helical" evidence="1">
    <location>
        <begin position="6"/>
        <end position="23"/>
    </location>
</feature>
<comment type="caution">
    <text evidence="2">The sequence shown here is derived from an EMBL/GenBank/DDBJ whole genome shotgun (WGS) entry which is preliminary data.</text>
</comment>
<dbReference type="PATRIC" id="fig|1423740.3.peg.1451"/>
<evidence type="ECO:0000313" key="2">
    <source>
        <dbReference type="EMBL" id="KRL81898.1"/>
    </source>
</evidence>
<dbReference type="Proteomes" id="UP000051048">
    <property type="component" value="Unassembled WGS sequence"/>
</dbReference>
<name>A0A0R1TSS9_9LACO</name>
<organism evidence="2 3">
    <name type="scientific">Ligilactobacillus equi DSM 15833 = JCM 10991</name>
    <dbReference type="NCBI Taxonomy" id="1423740"/>
    <lineage>
        <taxon>Bacteria</taxon>
        <taxon>Bacillati</taxon>
        <taxon>Bacillota</taxon>
        <taxon>Bacilli</taxon>
        <taxon>Lactobacillales</taxon>
        <taxon>Lactobacillaceae</taxon>
        <taxon>Ligilactobacillus</taxon>
    </lineage>
</organism>
<gene>
    <name evidence="2" type="ORF">FC36_GL001348</name>
</gene>
<dbReference type="OrthoDB" id="2329030at2"/>
<dbReference type="AlphaFoldDB" id="A0A0R1TSS9"/>
<evidence type="ECO:0000313" key="3">
    <source>
        <dbReference type="Proteomes" id="UP000051048"/>
    </source>
</evidence>
<evidence type="ECO:0008006" key="4">
    <source>
        <dbReference type="Google" id="ProtNLM"/>
    </source>
</evidence>
<keyword evidence="1" id="KW-0812">Transmembrane</keyword>
<sequence length="117" mass="13563">MWENISLGLYAFWCFLLIFKLLGSPRNRQFRYRHAFFGPYAWHRNMRNWILIFASLLGVLFLPLPVIFWLIAVVAIIVAIAAAWNFGNKVGNPFVDLCLLFVGAYLGYLIISHFGLH</sequence>
<feature type="transmembrane region" description="Helical" evidence="1">
    <location>
        <begin position="94"/>
        <end position="116"/>
    </location>
</feature>
<evidence type="ECO:0000256" key="1">
    <source>
        <dbReference type="SAM" id="Phobius"/>
    </source>
</evidence>
<feature type="transmembrane region" description="Helical" evidence="1">
    <location>
        <begin position="49"/>
        <end position="82"/>
    </location>
</feature>
<keyword evidence="1" id="KW-1133">Transmembrane helix</keyword>
<dbReference type="RefSeq" id="WP_025021433.1">
    <property type="nucleotide sequence ID" value="NZ_AZFH01000030.1"/>
</dbReference>
<protein>
    <recommendedName>
        <fullName evidence="4">Integral membrane protein</fullName>
    </recommendedName>
</protein>
<reference evidence="2 3" key="1">
    <citation type="journal article" date="2015" name="Genome Announc.">
        <title>Expanding the biotechnology potential of lactobacilli through comparative genomics of 213 strains and associated genera.</title>
        <authorList>
            <person name="Sun Z."/>
            <person name="Harris H.M."/>
            <person name="McCann A."/>
            <person name="Guo C."/>
            <person name="Argimon S."/>
            <person name="Zhang W."/>
            <person name="Yang X."/>
            <person name="Jeffery I.B."/>
            <person name="Cooney J.C."/>
            <person name="Kagawa T.F."/>
            <person name="Liu W."/>
            <person name="Song Y."/>
            <person name="Salvetti E."/>
            <person name="Wrobel A."/>
            <person name="Rasinkangas P."/>
            <person name="Parkhill J."/>
            <person name="Rea M.C."/>
            <person name="O'Sullivan O."/>
            <person name="Ritari J."/>
            <person name="Douillard F.P."/>
            <person name="Paul Ross R."/>
            <person name="Yang R."/>
            <person name="Briner A.E."/>
            <person name="Felis G.E."/>
            <person name="de Vos W.M."/>
            <person name="Barrangou R."/>
            <person name="Klaenhammer T.R."/>
            <person name="Caufield P.W."/>
            <person name="Cui Y."/>
            <person name="Zhang H."/>
            <person name="O'Toole P.W."/>
        </authorList>
    </citation>
    <scope>NUCLEOTIDE SEQUENCE [LARGE SCALE GENOMIC DNA]</scope>
    <source>
        <strain evidence="2 3">DSM 15833</strain>
    </source>
</reference>